<evidence type="ECO:0000313" key="4">
    <source>
        <dbReference type="Proteomes" id="UP000604001"/>
    </source>
</evidence>
<dbReference type="EMBL" id="JACMYC010000009">
    <property type="protein sequence ID" value="MBC2961626.1"/>
    <property type="molecule type" value="Genomic_DNA"/>
</dbReference>
<accession>A0ABR6UAZ7</accession>
<name>A0ABR6UAZ7_9ACTN</name>
<protein>
    <submittedName>
        <fullName evidence="3">Nuclear transport factor 2 family protein</fullName>
    </submittedName>
</protein>
<feature type="domain" description="SnoaL-like" evidence="2">
    <location>
        <begin position="47"/>
        <end position="167"/>
    </location>
</feature>
<dbReference type="SUPFAM" id="SSF54427">
    <property type="entry name" value="NTF2-like"/>
    <property type="match status" value="1"/>
</dbReference>
<dbReference type="Proteomes" id="UP000604001">
    <property type="component" value="Unassembled WGS sequence"/>
</dbReference>
<dbReference type="Pfam" id="PF13577">
    <property type="entry name" value="SnoaL_4"/>
    <property type="match status" value="1"/>
</dbReference>
<keyword evidence="4" id="KW-1185">Reference proteome</keyword>
<evidence type="ECO:0000259" key="2">
    <source>
        <dbReference type="Pfam" id="PF13577"/>
    </source>
</evidence>
<proteinExistence type="predicted"/>
<dbReference type="CDD" id="cd00531">
    <property type="entry name" value="NTF2_like"/>
    <property type="match status" value="1"/>
</dbReference>
<feature type="compositionally biased region" description="Basic and acidic residues" evidence="1">
    <location>
        <begin position="9"/>
        <end position="18"/>
    </location>
</feature>
<evidence type="ECO:0000256" key="1">
    <source>
        <dbReference type="SAM" id="MobiDB-lite"/>
    </source>
</evidence>
<comment type="caution">
    <text evidence="3">The sequence shown here is derived from an EMBL/GenBank/DDBJ whole genome shotgun (WGS) entry which is preliminary data.</text>
</comment>
<evidence type="ECO:0000313" key="3">
    <source>
        <dbReference type="EMBL" id="MBC2961626.1"/>
    </source>
</evidence>
<dbReference type="InterPro" id="IPR032710">
    <property type="entry name" value="NTF2-like_dom_sf"/>
</dbReference>
<reference evidence="3 4" key="1">
    <citation type="submission" date="2020-08" db="EMBL/GenBank/DDBJ databases">
        <title>novel species in genus Nocardioides.</title>
        <authorList>
            <person name="Zhang G."/>
        </authorList>
    </citation>
    <scope>NUCLEOTIDE SEQUENCE [LARGE SCALE GENOMIC DNA]</scope>
    <source>
        <strain evidence="3 4">SC8A-24</strain>
    </source>
</reference>
<sequence length="211" mass="23692">MTSLPRATRRPDDHREALRTSPGLADARLRSLLDRRRWEGGGVGERDDRAEIYELVCSYCRAVDRMDLEGVRAVYARDGVDHHTGFDGSADEYVAWLARMLPALDGTMHVVGNHLVELRGDEAVAETYGQAVHWGTPADEPALNFTTGFRYVDHLVREGGAWRIRERWAVREWTRSDAGRLTPGAGSGQRAARDGSDPWDVALRRLRGRVD</sequence>
<gene>
    <name evidence="3" type="ORF">H7344_15090</name>
</gene>
<organism evidence="3 4">
    <name type="scientific">Nocardioides deserti</name>
    <dbReference type="NCBI Taxonomy" id="1588644"/>
    <lineage>
        <taxon>Bacteria</taxon>
        <taxon>Bacillati</taxon>
        <taxon>Actinomycetota</taxon>
        <taxon>Actinomycetes</taxon>
        <taxon>Propionibacteriales</taxon>
        <taxon>Nocardioidaceae</taxon>
        <taxon>Nocardioides</taxon>
    </lineage>
</organism>
<dbReference type="Gene3D" id="3.10.450.50">
    <property type="match status" value="1"/>
</dbReference>
<dbReference type="InterPro" id="IPR037401">
    <property type="entry name" value="SnoaL-like"/>
</dbReference>
<feature type="region of interest" description="Disordered" evidence="1">
    <location>
        <begin position="1"/>
        <end position="21"/>
    </location>
</feature>